<gene>
    <name evidence="2" type="ORF">JS278_01201</name>
</gene>
<reference evidence="2 3" key="1">
    <citation type="submission" date="2017-12" db="EMBL/GenBank/DDBJ databases">
        <title>The whole genome sequence of the Acidipropionibacterium virtanenii sp. nov. type strain JS278.</title>
        <authorList>
            <person name="Laine P."/>
            <person name="Deptula P."/>
            <person name="Varmanen P."/>
            <person name="Auvinen P."/>
        </authorList>
    </citation>
    <scope>NUCLEOTIDE SEQUENCE [LARGE SCALE GENOMIC DNA]</scope>
    <source>
        <strain evidence="2 3">JS278</strain>
    </source>
</reference>
<keyword evidence="3" id="KW-1185">Reference proteome</keyword>
<protein>
    <submittedName>
        <fullName evidence="2">Uncharacterized protein</fullName>
    </submittedName>
</protein>
<evidence type="ECO:0000256" key="1">
    <source>
        <dbReference type="SAM" id="Phobius"/>
    </source>
</evidence>
<accession>A0A344USY0</accession>
<organism evidence="2 3">
    <name type="scientific">Acidipropionibacterium virtanenii</name>
    <dbReference type="NCBI Taxonomy" id="2057246"/>
    <lineage>
        <taxon>Bacteria</taxon>
        <taxon>Bacillati</taxon>
        <taxon>Actinomycetota</taxon>
        <taxon>Actinomycetes</taxon>
        <taxon>Propionibacteriales</taxon>
        <taxon>Propionibacteriaceae</taxon>
        <taxon>Acidipropionibacterium</taxon>
    </lineage>
</organism>
<dbReference type="Proteomes" id="UP000251995">
    <property type="component" value="Chromosome"/>
</dbReference>
<keyword evidence="1" id="KW-1133">Transmembrane helix</keyword>
<evidence type="ECO:0000313" key="2">
    <source>
        <dbReference type="EMBL" id="AXE38378.1"/>
    </source>
</evidence>
<dbReference type="AlphaFoldDB" id="A0A344USY0"/>
<dbReference type="KEGG" id="acij:JS278_01201"/>
<keyword evidence="1" id="KW-0812">Transmembrane</keyword>
<sequence length="33" mass="3538">MSEDLRNKIYGVGVAVFALMVAIGVIDAVTEQQ</sequence>
<name>A0A344USY0_9ACTN</name>
<evidence type="ECO:0000313" key="3">
    <source>
        <dbReference type="Proteomes" id="UP000251995"/>
    </source>
</evidence>
<feature type="transmembrane region" description="Helical" evidence="1">
    <location>
        <begin position="9"/>
        <end position="29"/>
    </location>
</feature>
<keyword evidence="1" id="KW-0472">Membrane</keyword>
<dbReference type="EMBL" id="CP025198">
    <property type="protein sequence ID" value="AXE38378.1"/>
    <property type="molecule type" value="Genomic_DNA"/>
</dbReference>
<proteinExistence type="predicted"/>